<feature type="region of interest" description="Disordered" evidence="3">
    <location>
        <begin position="1"/>
        <end position="28"/>
    </location>
</feature>
<evidence type="ECO:0000313" key="4">
    <source>
        <dbReference type="EMBL" id="PRZ18229.1"/>
    </source>
</evidence>
<keyword evidence="5" id="KW-1185">Reference proteome</keyword>
<comment type="caution">
    <text evidence="4">The sequence shown here is derived from an EMBL/GenBank/DDBJ whole genome shotgun (WGS) entry which is preliminary data.</text>
</comment>
<dbReference type="InterPro" id="IPR037171">
    <property type="entry name" value="NagB/RpiA_transferase-like"/>
</dbReference>
<feature type="compositionally biased region" description="Low complexity" evidence="3">
    <location>
        <begin position="15"/>
        <end position="26"/>
    </location>
</feature>
<accession>A0A2T0YS56</accession>
<dbReference type="EMBL" id="PVTY01000003">
    <property type="protein sequence ID" value="PRZ18229.1"/>
    <property type="molecule type" value="Genomic_DNA"/>
</dbReference>
<reference evidence="4 5" key="1">
    <citation type="submission" date="2018-03" db="EMBL/GenBank/DDBJ databases">
        <title>Comparative analysis of microorganisms from saline springs in Andes Mountain Range, Colombia.</title>
        <authorList>
            <person name="Rubin E."/>
        </authorList>
    </citation>
    <scope>NUCLEOTIDE SEQUENCE [LARGE SCALE GENOMIC DNA]</scope>
    <source>
        <strain evidence="4 5">CG 35</strain>
    </source>
</reference>
<name>A0A2T0YS56_9MICC</name>
<dbReference type="InterPro" id="IPR012791">
    <property type="entry name" value="3-oxoacid_CoA-transf_B"/>
</dbReference>
<evidence type="ECO:0000313" key="5">
    <source>
        <dbReference type="Proteomes" id="UP000238217"/>
    </source>
</evidence>
<dbReference type="InterPro" id="IPR004165">
    <property type="entry name" value="CoA_trans_fam_I"/>
</dbReference>
<organism evidence="4 5">
    <name type="scientific">Nesterenkonia sandarakina</name>
    <dbReference type="NCBI Taxonomy" id="272918"/>
    <lineage>
        <taxon>Bacteria</taxon>
        <taxon>Bacillati</taxon>
        <taxon>Actinomycetota</taxon>
        <taxon>Actinomycetes</taxon>
        <taxon>Micrococcales</taxon>
        <taxon>Micrococcaceae</taxon>
        <taxon>Nesterenkonia</taxon>
    </lineage>
</organism>
<gene>
    <name evidence="4" type="ORF">BCL67_103216</name>
</gene>
<evidence type="ECO:0000256" key="3">
    <source>
        <dbReference type="SAM" id="MobiDB-lite"/>
    </source>
</evidence>
<sequence length="239" mass="25073">MSSQTSPASQTSHSAQPDDAPQPGQPLSREDLAKLVAADIAPGSYVNLGIGQPTKVSDYLTPEQQVTLHTENGMLGMGPQAHGDDIDEELINAGKIPVTELPGASYFHHADSFAMMRGGHLDVCVLGAFQVSAGGDLANWSTGAPDAIPAVGGAMDLAIGAKEVFVMMSLFAKDGTPKIVADCTYPVTGLGCVSRVYTDHGVFLIETHEDGPRLVLREAYGIAPEDLVKRFDFPVVIAG</sequence>
<dbReference type="Pfam" id="PF01144">
    <property type="entry name" value="CoA_trans"/>
    <property type="match status" value="1"/>
</dbReference>
<feature type="compositionally biased region" description="Polar residues" evidence="3">
    <location>
        <begin position="1"/>
        <end position="14"/>
    </location>
</feature>
<protein>
    <submittedName>
        <fullName evidence="4">3-oxoadipate CoA-transferase beta subunit</fullName>
    </submittedName>
</protein>
<dbReference type="SMART" id="SM00882">
    <property type="entry name" value="CoA_trans"/>
    <property type="match status" value="1"/>
</dbReference>
<dbReference type="OrthoDB" id="9778604at2"/>
<dbReference type="NCBIfam" id="TIGR02428">
    <property type="entry name" value="pcaJ_scoB_fam"/>
    <property type="match status" value="1"/>
</dbReference>
<comment type="similarity">
    <text evidence="1">Belongs to the 3-oxoacid CoA-transferase subunit B family.</text>
</comment>
<dbReference type="Proteomes" id="UP000238217">
    <property type="component" value="Unassembled WGS sequence"/>
</dbReference>
<proteinExistence type="inferred from homology"/>
<keyword evidence="2 4" id="KW-0808">Transferase</keyword>
<dbReference type="PANTHER" id="PTHR13707">
    <property type="entry name" value="KETOACID-COENZYME A TRANSFERASE"/>
    <property type="match status" value="1"/>
</dbReference>
<dbReference type="GO" id="GO:0008410">
    <property type="term" value="F:CoA-transferase activity"/>
    <property type="evidence" value="ECO:0007669"/>
    <property type="project" value="InterPro"/>
</dbReference>
<dbReference type="Gene3D" id="3.40.1080.10">
    <property type="entry name" value="Glutaconate Coenzyme A-transferase"/>
    <property type="match status" value="1"/>
</dbReference>
<evidence type="ECO:0000256" key="2">
    <source>
        <dbReference type="ARBA" id="ARBA00022679"/>
    </source>
</evidence>
<dbReference type="SUPFAM" id="SSF100950">
    <property type="entry name" value="NagB/RpiA/CoA transferase-like"/>
    <property type="match status" value="1"/>
</dbReference>
<evidence type="ECO:0000256" key="1">
    <source>
        <dbReference type="ARBA" id="ARBA00007047"/>
    </source>
</evidence>
<dbReference type="RefSeq" id="WP_106122116.1">
    <property type="nucleotide sequence ID" value="NZ_PVTY01000003.1"/>
</dbReference>
<dbReference type="AlphaFoldDB" id="A0A2T0YS56"/>
<dbReference type="PANTHER" id="PTHR13707:SF57">
    <property type="entry name" value="SUCCINYL-COA:3-KETOACID COENZYME A TRANSFERASE SUBUNIT B-RELATED"/>
    <property type="match status" value="1"/>
</dbReference>